<reference evidence="2 3" key="1">
    <citation type="journal article" date="2016" name="Nat. Commun.">
        <title>Thousands of microbial genomes shed light on interconnected biogeochemical processes in an aquifer system.</title>
        <authorList>
            <person name="Anantharaman K."/>
            <person name="Brown C.T."/>
            <person name="Hug L.A."/>
            <person name="Sharon I."/>
            <person name="Castelle C.J."/>
            <person name="Probst A.J."/>
            <person name="Thomas B.C."/>
            <person name="Singh A."/>
            <person name="Wilkins M.J."/>
            <person name="Karaoz U."/>
            <person name="Brodie E.L."/>
            <person name="Williams K.H."/>
            <person name="Hubbard S.S."/>
            <person name="Banfield J.F."/>
        </authorList>
    </citation>
    <scope>NUCLEOTIDE SEQUENCE [LARGE SCALE GENOMIC DNA]</scope>
</reference>
<feature type="chain" id="PRO_5009582187" evidence="1">
    <location>
        <begin position="21"/>
        <end position="126"/>
    </location>
</feature>
<organism evidence="2 3">
    <name type="scientific">Candidatus Komeilibacteria bacterium RIFCSPLOWO2_01_FULL_53_11</name>
    <dbReference type="NCBI Taxonomy" id="1798552"/>
    <lineage>
        <taxon>Bacteria</taxon>
        <taxon>Candidatus Komeiliibacteriota</taxon>
    </lineage>
</organism>
<evidence type="ECO:0000313" key="2">
    <source>
        <dbReference type="EMBL" id="OGY92940.1"/>
    </source>
</evidence>
<keyword evidence="1" id="KW-0732">Signal</keyword>
<accession>A0A1G2BX75</accession>
<dbReference type="EMBL" id="MHKN01000005">
    <property type="protein sequence ID" value="OGY92940.1"/>
    <property type="molecule type" value="Genomic_DNA"/>
</dbReference>
<comment type="caution">
    <text evidence="2">The sequence shown here is derived from an EMBL/GenBank/DDBJ whole genome shotgun (WGS) entry which is preliminary data.</text>
</comment>
<proteinExistence type="predicted"/>
<feature type="signal peptide" evidence="1">
    <location>
        <begin position="1"/>
        <end position="20"/>
    </location>
</feature>
<sequence length="126" mass="13776">MKRLIAAALLVFACSNFAQADDQKELKTNRRDTAFHWLLGGYIVLQSADIYLTHRGTELGFEEANPVFDTGRSVIAAKAAIVPLTTWGLSAVHKKHPGLAKGLLIGLNAVYAGIVYHNMKVLKEVD</sequence>
<evidence type="ECO:0000256" key="1">
    <source>
        <dbReference type="SAM" id="SignalP"/>
    </source>
</evidence>
<gene>
    <name evidence="2" type="ORF">A3B31_03630</name>
</gene>
<dbReference type="Proteomes" id="UP000177349">
    <property type="component" value="Unassembled WGS sequence"/>
</dbReference>
<evidence type="ECO:0000313" key="3">
    <source>
        <dbReference type="Proteomes" id="UP000177349"/>
    </source>
</evidence>
<protein>
    <submittedName>
        <fullName evidence="2">Uncharacterized protein</fullName>
    </submittedName>
</protein>
<name>A0A1G2BX75_9BACT</name>
<dbReference type="AlphaFoldDB" id="A0A1G2BX75"/>